<accession>A0A7G5IG95</accession>
<name>A0A7G5IG95_9SPHN</name>
<dbReference type="Pfam" id="PF06945">
    <property type="entry name" value="DUF1289"/>
    <property type="match status" value="1"/>
</dbReference>
<proteinExistence type="predicted"/>
<evidence type="ECO:0000313" key="1">
    <source>
        <dbReference type="EMBL" id="QMW22387.1"/>
    </source>
</evidence>
<gene>
    <name evidence="1" type="ORF">H3309_13695</name>
</gene>
<dbReference type="Proteomes" id="UP000515292">
    <property type="component" value="Chromosome"/>
</dbReference>
<evidence type="ECO:0000313" key="2">
    <source>
        <dbReference type="Proteomes" id="UP000515292"/>
    </source>
</evidence>
<keyword evidence="2" id="KW-1185">Reference proteome</keyword>
<dbReference type="KEGG" id="sand:H3309_13695"/>
<reference evidence="1 2" key="1">
    <citation type="submission" date="2020-07" db="EMBL/GenBank/DDBJ databases">
        <title>Complete genome sequence for Sandaracinobacter sp. M6.</title>
        <authorList>
            <person name="Tang Y."/>
            <person name="Liu Q."/>
            <person name="Guo Z."/>
            <person name="Lei P."/>
            <person name="Huang B."/>
        </authorList>
    </citation>
    <scope>NUCLEOTIDE SEQUENCE [LARGE SCALE GENOMIC DNA]</scope>
    <source>
        <strain evidence="1 2">M6</strain>
    </source>
</reference>
<dbReference type="RefSeq" id="WP_182295239.1">
    <property type="nucleotide sequence ID" value="NZ_CP059851.1"/>
</dbReference>
<sequence>MLAARTVPSPCRNICTVRRGLCTGCGRTLPEIERWPFADDAERRRIRADAAQRLKCAGPAQRLKCAGPAQRG</sequence>
<dbReference type="InterPro" id="IPR010710">
    <property type="entry name" value="DUF1289"/>
</dbReference>
<dbReference type="EMBL" id="CP059851">
    <property type="protein sequence ID" value="QMW22387.1"/>
    <property type="molecule type" value="Genomic_DNA"/>
</dbReference>
<organism evidence="1 2">
    <name type="scientific">Sandaracinobacteroides saxicola</name>
    <dbReference type="NCBI Taxonomy" id="2759707"/>
    <lineage>
        <taxon>Bacteria</taxon>
        <taxon>Pseudomonadati</taxon>
        <taxon>Pseudomonadota</taxon>
        <taxon>Alphaproteobacteria</taxon>
        <taxon>Sphingomonadales</taxon>
        <taxon>Sphingosinicellaceae</taxon>
        <taxon>Sandaracinobacteroides</taxon>
    </lineage>
</organism>
<dbReference type="AlphaFoldDB" id="A0A7G5IG95"/>
<protein>
    <submittedName>
        <fullName evidence="1">DUF1289 domain-containing protein</fullName>
    </submittedName>
</protein>